<dbReference type="Gene3D" id="2.130.10.10">
    <property type="entry name" value="YVTN repeat-like/Quinoprotein amine dehydrogenase"/>
    <property type="match status" value="1"/>
</dbReference>
<accession>A0A2W5K385</accession>
<gene>
    <name evidence="1" type="ORF">DI579_03565</name>
</gene>
<sequence>MVAVAVITVLVIVAAVVVWVTGDRAHTTLKHGAHPTMGAPITREPTGLKVLWEASSPLTRGSLTRGPLTAGPVIVTGSHDTVVGRSPATGEMVWEYHRNRSLCGLESAWGEAISVWQFSGGCGDVMLLRGSNGHHGPSRSGFSPAHPRIVTGGQHVLSIGPHTVESWRSDMVRTLLVGPSETPLEPEQKKQPHCSIADAVENNDSIGVLQRCPGDTSLRFTFFRAVPEEDTTPETEGTWLTDAHHGAVIEVTGSQALLYLEEPAPHFVILRHEQGEDEEDSPVLVHVAKTMESSFGQASLLGVPIVRTDKSLFWSDGENLYSFDAETLALKWSTAHITGTPAVLSDMVGSLHWLVAPVRGGLALLDGNTGEKARFLPVPGPSINKVIVVGGTIVAQQGDKVLGLAPA</sequence>
<dbReference type="InterPro" id="IPR011047">
    <property type="entry name" value="Quinoprotein_ADH-like_sf"/>
</dbReference>
<protein>
    <recommendedName>
        <fullName evidence="3">Pyrrolo-quinoline quinone</fullName>
    </recommendedName>
</protein>
<dbReference type="InterPro" id="IPR015943">
    <property type="entry name" value="WD40/YVTN_repeat-like_dom_sf"/>
</dbReference>
<dbReference type="SUPFAM" id="SSF50998">
    <property type="entry name" value="Quinoprotein alcohol dehydrogenase-like"/>
    <property type="match status" value="1"/>
</dbReference>
<evidence type="ECO:0000313" key="2">
    <source>
        <dbReference type="Proteomes" id="UP000248606"/>
    </source>
</evidence>
<name>A0A2W5K385_9ACTN</name>
<evidence type="ECO:0008006" key="3">
    <source>
        <dbReference type="Google" id="ProtNLM"/>
    </source>
</evidence>
<reference evidence="1 2" key="1">
    <citation type="submission" date="2017-08" db="EMBL/GenBank/DDBJ databases">
        <title>Infants hospitalized years apart are colonized by the same room-sourced microbial strains.</title>
        <authorList>
            <person name="Brooks B."/>
            <person name="Olm M.R."/>
            <person name="Firek B.A."/>
            <person name="Baker R."/>
            <person name="Thomas B.C."/>
            <person name="Morowitz M.J."/>
            <person name="Banfield J.F."/>
        </authorList>
    </citation>
    <scope>NUCLEOTIDE SEQUENCE [LARGE SCALE GENOMIC DNA]</scope>
    <source>
        <strain evidence="1">S2_006_000_R1_57</strain>
    </source>
</reference>
<dbReference type="Proteomes" id="UP000248606">
    <property type="component" value="Unassembled WGS sequence"/>
</dbReference>
<evidence type="ECO:0000313" key="1">
    <source>
        <dbReference type="EMBL" id="PZP89286.1"/>
    </source>
</evidence>
<dbReference type="AlphaFoldDB" id="A0A2W5K385"/>
<dbReference type="EMBL" id="QFOZ01000003">
    <property type="protein sequence ID" value="PZP89286.1"/>
    <property type="molecule type" value="Genomic_DNA"/>
</dbReference>
<proteinExistence type="predicted"/>
<organism evidence="1 2">
    <name type="scientific">Lawsonella clevelandensis</name>
    <dbReference type="NCBI Taxonomy" id="1528099"/>
    <lineage>
        <taxon>Bacteria</taxon>
        <taxon>Bacillati</taxon>
        <taxon>Actinomycetota</taxon>
        <taxon>Actinomycetes</taxon>
        <taxon>Mycobacteriales</taxon>
        <taxon>Lawsonellaceae</taxon>
        <taxon>Lawsonella</taxon>
    </lineage>
</organism>
<comment type="caution">
    <text evidence="1">The sequence shown here is derived from an EMBL/GenBank/DDBJ whole genome shotgun (WGS) entry which is preliminary data.</text>
</comment>